<dbReference type="AlphaFoldDB" id="A0A6J2YNN5"/>
<dbReference type="OrthoDB" id="642895at2759"/>
<dbReference type="Pfam" id="PF03999">
    <property type="entry name" value="MAP65_ASE1"/>
    <property type="match status" value="1"/>
</dbReference>
<evidence type="ECO:0000313" key="2">
    <source>
        <dbReference type="Proteomes" id="UP000504635"/>
    </source>
</evidence>
<proteinExistence type="predicted"/>
<dbReference type="GO" id="GO:0008017">
    <property type="term" value="F:microtubule binding"/>
    <property type="evidence" value="ECO:0007669"/>
    <property type="project" value="InterPro"/>
</dbReference>
<protein>
    <submittedName>
        <fullName evidence="3">Protein regulator of cytokinesis 1-like</fullName>
    </submittedName>
</protein>
<dbReference type="GO" id="GO:0005737">
    <property type="term" value="C:cytoplasm"/>
    <property type="evidence" value="ECO:0007669"/>
    <property type="project" value="TreeGrafter"/>
</dbReference>
<dbReference type="GO" id="GO:0051256">
    <property type="term" value="P:mitotic spindle midzone assembly"/>
    <property type="evidence" value="ECO:0007669"/>
    <property type="project" value="TreeGrafter"/>
</dbReference>
<dbReference type="InterPro" id="IPR007145">
    <property type="entry name" value="MAP65_Ase1_PRC1"/>
</dbReference>
<dbReference type="GeneID" id="115889093"/>
<feature type="coiled-coil region" evidence="1">
    <location>
        <begin position="382"/>
        <end position="442"/>
    </location>
</feature>
<dbReference type="PANTHER" id="PTHR19321:SF41">
    <property type="entry name" value="FASCETTO-RELATED"/>
    <property type="match status" value="1"/>
</dbReference>
<feature type="coiled-coil region" evidence="1">
    <location>
        <begin position="95"/>
        <end position="158"/>
    </location>
</feature>
<dbReference type="Proteomes" id="UP000504635">
    <property type="component" value="Unplaced"/>
</dbReference>
<dbReference type="FunCoup" id="A0A6J2YNN5">
    <property type="interactions" value="1098"/>
</dbReference>
<dbReference type="GO" id="GO:1990023">
    <property type="term" value="C:mitotic spindle midzone"/>
    <property type="evidence" value="ECO:0007669"/>
    <property type="project" value="TreeGrafter"/>
</dbReference>
<dbReference type="PANTHER" id="PTHR19321">
    <property type="entry name" value="PROTEIN REGULATOR OF CYTOKINESIS 1 PRC1-RELATED"/>
    <property type="match status" value="1"/>
</dbReference>
<keyword evidence="2" id="KW-1185">Reference proteome</keyword>
<sequence>METDNEKSVVHVGTVNSLEDLDFSIIENLPWAQELWTNIQERTKKGFLNWCRIVEKLAGTKPEPVKDWADEYLKLIDETCYDLVMDLDNLHTKTIDKIQELLTKLEKLCTDLHQKMPLKIGQDKLCLFEEHSRLTKRIQECEAIINAKKKEIEVLNEKQIIYCKHLGKEPKYNLPCPPLPTPAQLEEFQKYIERLEHEKFEREEKYCILKEDIARIVKELKYKPNTDFECKVLSSDNFTVTNENMNKLEFFCKSLKEIKASTEEEVSHLRMRVEDLWKMLEIDLFDRDEFRTHYVGNSLDTLEALRVEVKRCEEIRKANIKVFVEKLRQQLEEIWLKCHKTDSEKKLFPYYKSDCYTEDLLDLHEMEIQKWKDYYRENGKLLELLEKHKELWERMIELEENATGPNRYKNRGGKLLQEEKERNKLSKMIPKIEEEILALSEEFRSSNDGRSLFSFGMTPEDYISNKYAERENIKEGV</sequence>
<evidence type="ECO:0000313" key="3">
    <source>
        <dbReference type="RefSeq" id="XP_030764869.1"/>
    </source>
</evidence>
<accession>A0A6J2YNN5</accession>
<name>A0A6J2YNN5_SITOR</name>
<dbReference type="KEGG" id="soy:115889093"/>
<keyword evidence="1" id="KW-0175">Coiled coil</keyword>
<dbReference type="InParanoid" id="A0A6J2YNN5"/>
<dbReference type="RefSeq" id="XP_030764869.1">
    <property type="nucleotide sequence ID" value="XM_030909009.1"/>
</dbReference>
<organism evidence="2 3">
    <name type="scientific">Sitophilus oryzae</name>
    <name type="common">Rice weevil</name>
    <name type="synonym">Curculio oryzae</name>
    <dbReference type="NCBI Taxonomy" id="7048"/>
    <lineage>
        <taxon>Eukaryota</taxon>
        <taxon>Metazoa</taxon>
        <taxon>Ecdysozoa</taxon>
        <taxon>Arthropoda</taxon>
        <taxon>Hexapoda</taxon>
        <taxon>Insecta</taxon>
        <taxon>Pterygota</taxon>
        <taxon>Neoptera</taxon>
        <taxon>Endopterygota</taxon>
        <taxon>Coleoptera</taxon>
        <taxon>Polyphaga</taxon>
        <taxon>Cucujiformia</taxon>
        <taxon>Curculionidae</taxon>
        <taxon>Dryophthorinae</taxon>
        <taxon>Sitophilus</taxon>
    </lineage>
</organism>
<dbReference type="Gene3D" id="1.20.58.1520">
    <property type="match status" value="1"/>
</dbReference>
<reference evidence="3" key="1">
    <citation type="submission" date="2025-08" db="UniProtKB">
        <authorList>
            <consortium name="RefSeq"/>
        </authorList>
    </citation>
    <scope>IDENTIFICATION</scope>
    <source>
        <tissue evidence="3">Gonads</tissue>
    </source>
</reference>
<gene>
    <name evidence="3" type="primary">LOC115889093</name>
</gene>
<evidence type="ECO:0000256" key="1">
    <source>
        <dbReference type="SAM" id="Coils"/>
    </source>
</evidence>